<evidence type="ECO:0000256" key="3">
    <source>
        <dbReference type="ARBA" id="ARBA00023163"/>
    </source>
</evidence>
<evidence type="ECO:0000313" key="7">
    <source>
        <dbReference type="Proteomes" id="UP000249547"/>
    </source>
</evidence>
<dbReference type="PROSITE" id="PS50977">
    <property type="entry name" value="HTH_TETR_2"/>
    <property type="match status" value="1"/>
</dbReference>
<accession>A0A327QJV5</accession>
<dbReference type="Pfam" id="PF16925">
    <property type="entry name" value="TetR_C_13"/>
    <property type="match status" value="1"/>
</dbReference>
<dbReference type="PANTHER" id="PTHR47506:SF1">
    <property type="entry name" value="HTH-TYPE TRANSCRIPTIONAL REGULATOR YJDC"/>
    <property type="match status" value="1"/>
</dbReference>
<evidence type="ECO:0000256" key="1">
    <source>
        <dbReference type="ARBA" id="ARBA00023015"/>
    </source>
</evidence>
<keyword evidence="1" id="KW-0805">Transcription regulation</keyword>
<gene>
    <name evidence="6" type="ORF">LX64_03178</name>
</gene>
<organism evidence="6 7">
    <name type="scientific">Chitinophaga skermanii</name>
    <dbReference type="NCBI Taxonomy" id="331697"/>
    <lineage>
        <taxon>Bacteria</taxon>
        <taxon>Pseudomonadati</taxon>
        <taxon>Bacteroidota</taxon>
        <taxon>Chitinophagia</taxon>
        <taxon>Chitinophagales</taxon>
        <taxon>Chitinophagaceae</taxon>
        <taxon>Chitinophaga</taxon>
    </lineage>
</organism>
<name>A0A327QJV5_9BACT</name>
<dbReference type="EMBL" id="QLLL01000005">
    <property type="protein sequence ID" value="RAJ04298.1"/>
    <property type="molecule type" value="Genomic_DNA"/>
</dbReference>
<keyword evidence="7" id="KW-1185">Reference proteome</keyword>
<dbReference type="Pfam" id="PF00440">
    <property type="entry name" value="TetR_N"/>
    <property type="match status" value="1"/>
</dbReference>
<reference evidence="6 7" key="1">
    <citation type="submission" date="2018-06" db="EMBL/GenBank/DDBJ databases">
        <title>Genomic Encyclopedia of Archaeal and Bacterial Type Strains, Phase II (KMG-II): from individual species to whole genera.</title>
        <authorList>
            <person name="Goeker M."/>
        </authorList>
    </citation>
    <scope>NUCLEOTIDE SEQUENCE [LARGE SCALE GENOMIC DNA]</scope>
    <source>
        <strain evidence="6 7">DSM 23857</strain>
    </source>
</reference>
<dbReference type="InterPro" id="IPR036271">
    <property type="entry name" value="Tet_transcr_reg_TetR-rel_C_sf"/>
</dbReference>
<dbReference type="Gene3D" id="1.10.10.60">
    <property type="entry name" value="Homeodomain-like"/>
    <property type="match status" value="1"/>
</dbReference>
<proteinExistence type="predicted"/>
<dbReference type="InterPro" id="IPR001647">
    <property type="entry name" value="HTH_TetR"/>
</dbReference>
<protein>
    <submittedName>
        <fullName evidence="6">TetR family transcriptional regulator</fullName>
    </submittedName>
</protein>
<keyword evidence="2 4" id="KW-0238">DNA-binding</keyword>
<dbReference type="PRINTS" id="PR00455">
    <property type="entry name" value="HTHTETR"/>
</dbReference>
<comment type="caution">
    <text evidence="6">The sequence shown here is derived from an EMBL/GenBank/DDBJ whole genome shotgun (WGS) entry which is preliminary data.</text>
</comment>
<feature type="DNA-binding region" description="H-T-H motif" evidence="4">
    <location>
        <begin position="30"/>
        <end position="49"/>
    </location>
</feature>
<dbReference type="SUPFAM" id="SSF46689">
    <property type="entry name" value="Homeodomain-like"/>
    <property type="match status" value="1"/>
</dbReference>
<evidence type="ECO:0000259" key="5">
    <source>
        <dbReference type="PROSITE" id="PS50977"/>
    </source>
</evidence>
<dbReference type="InterPro" id="IPR009057">
    <property type="entry name" value="Homeodomain-like_sf"/>
</dbReference>
<feature type="domain" description="HTH tetR-type" evidence="5">
    <location>
        <begin position="7"/>
        <end position="67"/>
    </location>
</feature>
<sequence length="194" mass="22343">MAGRPKIFDEQEVLDKAIDLFWKKGYTATSTEDLLQAMDLNKGSLYNTFGSKKELFSRAIQHFHTRGSQAMHDLLKPADNPVTAIRQFFLDIASTDLETHFKGCFVGNTLAELSNQDEELKEQATAYLKAFEEIFHHYLKIAKERGYLHTHHEPKVLAKYLLTVWNGINITRRIYPDKKILKQVMSVQLEVLGE</sequence>
<evidence type="ECO:0000313" key="6">
    <source>
        <dbReference type="EMBL" id="RAJ04298.1"/>
    </source>
</evidence>
<dbReference type="AlphaFoldDB" id="A0A327QJV5"/>
<dbReference type="PANTHER" id="PTHR47506">
    <property type="entry name" value="TRANSCRIPTIONAL REGULATORY PROTEIN"/>
    <property type="match status" value="1"/>
</dbReference>
<keyword evidence="3" id="KW-0804">Transcription</keyword>
<dbReference type="RefSeq" id="WP_111598593.1">
    <property type="nucleotide sequence ID" value="NZ_QLLL01000005.1"/>
</dbReference>
<dbReference type="Proteomes" id="UP000249547">
    <property type="component" value="Unassembled WGS sequence"/>
</dbReference>
<dbReference type="Gene3D" id="1.10.357.10">
    <property type="entry name" value="Tetracycline Repressor, domain 2"/>
    <property type="match status" value="1"/>
</dbReference>
<dbReference type="GO" id="GO:0003677">
    <property type="term" value="F:DNA binding"/>
    <property type="evidence" value="ECO:0007669"/>
    <property type="project" value="UniProtKB-UniRule"/>
</dbReference>
<evidence type="ECO:0000256" key="2">
    <source>
        <dbReference type="ARBA" id="ARBA00023125"/>
    </source>
</evidence>
<dbReference type="OrthoDB" id="9795242at2"/>
<dbReference type="InterPro" id="IPR011075">
    <property type="entry name" value="TetR_C"/>
</dbReference>
<evidence type="ECO:0000256" key="4">
    <source>
        <dbReference type="PROSITE-ProRule" id="PRU00335"/>
    </source>
</evidence>
<dbReference type="SUPFAM" id="SSF48498">
    <property type="entry name" value="Tetracyclin repressor-like, C-terminal domain"/>
    <property type="match status" value="1"/>
</dbReference>